<dbReference type="EMBL" id="SIDB01000003">
    <property type="protein sequence ID" value="KAI3434760.1"/>
    <property type="molecule type" value="Genomic_DNA"/>
</dbReference>
<dbReference type="AlphaFoldDB" id="A0A9D4TVF4"/>
<protein>
    <recommendedName>
        <fullName evidence="4">ACB domain-containing protein</fullName>
    </recommendedName>
</protein>
<comment type="similarity">
    <text evidence="1">Belongs to the ACBP family.</text>
</comment>
<dbReference type="SUPFAM" id="SSF47027">
    <property type="entry name" value="Acyl-CoA binding protein"/>
    <property type="match status" value="1"/>
</dbReference>
<evidence type="ECO:0000259" key="4">
    <source>
        <dbReference type="PROSITE" id="PS51228"/>
    </source>
</evidence>
<evidence type="ECO:0000313" key="5">
    <source>
        <dbReference type="EMBL" id="KAI3434760.1"/>
    </source>
</evidence>
<evidence type="ECO:0000256" key="1">
    <source>
        <dbReference type="ARBA" id="ARBA00005567"/>
    </source>
</evidence>
<sequence>MAVDEQAAVAALLAAKDQDSLVEAIEQASFLDSKPGESRQKLRAARMQLKKMKADEVAKLAAAAANNDLSPFRKPSYDAGEFEVLSAKFEKLNWRIISKPGGATVKPDDFYALYGYKQQATEGDNSGDRPMWAEKGGLDFEGRARWDAWTAVKGMTAEKAKLNFVKAYWEFGPKALYKDERGGETEKEKAEKEAAEKAAKEGAEKAEKVAADKEAPQTVQAAA</sequence>
<dbReference type="Proteomes" id="UP001055712">
    <property type="component" value="Unassembled WGS sequence"/>
</dbReference>
<dbReference type="InterPro" id="IPR000582">
    <property type="entry name" value="Acyl-CoA-binding_protein"/>
</dbReference>
<dbReference type="PANTHER" id="PTHR23310:SF62">
    <property type="entry name" value="ACYL-COA BINDING PROTEIN 1, ISOFORM A"/>
    <property type="match status" value="1"/>
</dbReference>
<comment type="caution">
    <text evidence="5">The sequence shown here is derived from an EMBL/GenBank/DDBJ whole genome shotgun (WGS) entry which is preliminary data.</text>
</comment>
<proteinExistence type="inferred from homology"/>
<dbReference type="Pfam" id="PF00887">
    <property type="entry name" value="ACBP"/>
    <property type="match status" value="1"/>
</dbReference>
<dbReference type="PROSITE" id="PS51228">
    <property type="entry name" value="ACB_2"/>
    <property type="match status" value="1"/>
</dbReference>
<organism evidence="5 6">
    <name type="scientific">Chlorella vulgaris</name>
    <name type="common">Green alga</name>
    <dbReference type="NCBI Taxonomy" id="3077"/>
    <lineage>
        <taxon>Eukaryota</taxon>
        <taxon>Viridiplantae</taxon>
        <taxon>Chlorophyta</taxon>
        <taxon>core chlorophytes</taxon>
        <taxon>Trebouxiophyceae</taxon>
        <taxon>Chlorellales</taxon>
        <taxon>Chlorellaceae</taxon>
        <taxon>Chlorella clade</taxon>
        <taxon>Chlorella</taxon>
    </lineage>
</organism>
<accession>A0A9D4TVF4</accession>
<keyword evidence="2" id="KW-0446">Lipid-binding</keyword>
<feature type="compositionally biased region" description="Basic and acidic residues" evidence="3">
    <location>
        <begin position="179"/>
        <end position="215"/>
    </location>
</feature>
<evidence type="ECO:0000256" key="3">
    <source>
        <dbReference type="SAM" id="MobiDB-lite"/>
    </source>
</evidence>
<dbReference type="InterPro" id="IPR014352">
    <property type="entry name" value="FERM/acyl-CoA-bd_prot_sf"/>
</dbReference>
<dbReference type="InterPro" id="IPR035984">
    <property type="entry name" value="Acyl-CoA-binding_sf"/>
</dbReference>
<evidence type="ECO:0000256" key="2">
    <source>
        <dbReference type="ARBA" id="ARBA00023121"/>
    </source>
</evidence>
<dbReference type="GO" id="GO:0006631">
    <property type="term" value="P:fatty acid metabolic process"/>
    <property type="evidence" value="ECO:0007669"/>
    <property type="project" value="TreeGrafter"/>
</dbReference>
<feature type="region of interest" description="Disordered" evidence="3">
    <location>
        <begin position="179"/>
        <end position="223"/>
    </location>
</feature>
<feature type="domain" description="ACB" evidence="4">
    <location>
        <begin position="85"/>
        <end position="177"/>
    </location>
</feature>
<reference evidence="5" key="2">
    <citation type="submission" date="2020-11" db="EMBL/GenBank/DDBJ databases">
        <authorList>
            <person name="Cecchin M."/>
            <person name="Marcolungo L."/>
            <person name="Rossato M."/>
            <person name="Girolomoni L."/>
            <person name="Cosentino E."/>
            <person name="Cuine S."/>
            <person name="Li-Beisson Y."/>
            <person name="Delledonne M."/>
            <person name="Ballottari M."/>
        </authorList>
    </citation>
    <scope>NUCLEOTIDE SEQUENCE</scope>
    <source>
        <strain evidence="5">211/11P</strain>
        <tissue evidence="5">Whole cell</tissue>
    </source>
</reference>
<name>A0A9D4TVF4_CHLVU</name>
<reference evidence="5" key="1">
    <citation type="journal article" date="2019" name="Plant J.">
        <title>Chlorella vulgaris genome assembly and annotation reveals the molecular basis for metabolic acclimation to high light conditions.</title>
        <authorList>
            <person name="Cecchin M."/>
            <person name="Marcolungo L."/>
            <person name="Rossato M."/>
            <person name="Girolomoni L."/>
            <person name="Cosentino E."/>
            <person name="Cuine S."/>
            <person name="Li-Beisson Y."/>
            <person name="Delledonne M."/>
            <person name="Ballottari M."/>
        </authorList>
    </citation>
    <scope>NUCLEOTIDE SEQUENCE</scope>
    <source>
        <strain evidence="5">211/11P</strain>
    </source>
</reference>
<dbReference type="Gene3D" id="1.20.80.10">
    <property type="match status" value="1"/>
</dbReference>
<gene>
    <name evidence="5" type="ORF">D9Q98_002820</name>
</gene>
<dbReference type="OrthoDB" id="346910at2759"/>
<dbReference type="GO" id="GO:0000062">
    <property type="term" value="F:fatty-acyl-CoA binding"/>
    <property type="evidence" value="ECO:0007669"/>
    <property type="project" value="InterPro"/>
</dbReference>
<evidence type="ECO:0000313" key="6">
    <source>
        <dbReference type="Proteomes" id="UP001055712"/>
    </source>
</evidence>
<keyword evidence="6" id="KW-1185">Reference proteome</keyword>
<dbReference type="PANTHER" id="PTHR23310">
    <property type="entry name" value="ACYL-COA-BINDING PROTEIN, ACBP"/>
    <property type="match status" value="1"/>
</dbReference>